<dbReference type="EC" id="2.7.7.48" evidence="1"/>
<accession>A0A514D3C4</accession>
<proteinExistence type="predicted"/>
<keyword evidence="6" id="KW-0693">Viral RNA replication</keyword>
<evidence type="ECO:0000256" key="9">
    <source>
        <dbReference type="PIRSR" id="PIRSR605093-1"/>
    </source>
</evidence>
<sequence>MKSPMMILQLVLNEMGTRCGTSTNRDWKTIVARYEHEGLSFITITLPDFGKDFERSLDQGKVDPSLFSGFSRRGGLPRFLGGFLDRVFDRESALLLEEPSIDCIYAIRQITLMFGKIGLECSPKRVQKAIDGYLKTEQDVRLSDRLIRSEPDRLERFVRVGRMLWADFFSSVDSRIYNESVVPKHGPGTTADKLRGNAKYKQRCWTSRLEALFPHWEQLVSSDSPHLLERMDGIRILEPRDEIPVRVITVPKTLKTPRIIAIEPTCMQYMQQGVLAVMMQEIPRFNQTRELVQFERQEPNQRLALEGSVSGALATLDLSEASDRVSNQHVRLLLANHRWLRQAVDATRSRKADVQGKTIRLSKFASMGSALCFPMEAIVFATVVFCGIEQELGRRLTIKDVESLYGAVRVYGDDIIVPVNYVQSVIQELETFGFRVNTRKSFWTGKFRESCGKEYYDGHDVSIVRMRSVLPESRQHVEQIVSTVAFRNLLFQAGFDATVDFLDKRIRKLIPFPFVEATSTVLGRLSHGPYRATGQDKDTQAPLVKGVSVFPKYPVSQLDDYGALLKFFINKVHLHGAPDEGDAIPLWRVLEWHKYVPSVDKEHLQRAGRPVSVRIKHRWASPF</sequence>
<comment type="catalytic activity">
    <reaction evidence="8">
        <text>RNA(n) + a ribonucleoside 5'-triphosphate = RNA(n+1) + diphosphate</text>
        <dbReference type="Rhea" id="RHEA:21248"/>
        <dbReference type="Rhea" id="RHEA-COMP:14527"/>
        <dbReference type="Rhea" id="RHEA-COMP:17342"/>
        <dbReference type="ChEBI" id="CHEBI:33019"/>
        <dbReference type="ChEBI" id="CHEBI:61557"/>
        <dbReference type="ChEBI" id="CHEBI:140395"/>
        <dbReference type="EC" id="2.7.7.48"/>
    </reaction>
</comment>
<evidence type="ECO:0000313" key="11">
    <source>
        <dbReference type="EMBL" id="QDH88108.1"/>
    </source>
</evidence>
<evidence type="ECO:0000256" key="4">
    <source>
        <dbReference type="ARBA" id="ARBA00022695"/>
    </source>
</evidence>
<dbReference type="GO" id="GO:0039694">
    <property type="term" value="P:viral RNA genome replication"/>
    <property type="evidence" value="ECO:0007669"/>
    <property type="project" value="InterPro"/>
</dbReference>
<evidence type="ECO:0000256" key="1">
    <source>
        <dbReference type="ARBA" id="ARBA00012494"/>
    </source>
</evidence>
<evidence type="ECO:0000259" key="10">
    <source>
        <dbReference type="PROSITE" id="PS50522"/>
    </source>
</evidence>
<keyword evidence="5" id="KW-0547">Nucleotide-binding</keyword>
<keyword evidence="4" id="KW-0548">Nucleotidyltransferase</keyword>
<feature type="binding site" evidence="9">
    <location>
        <position position="414"/>
    </location>
    <ligand>
        <name>Mg(2+)</name>
        <dbReference type="ChEBI" id="CHEBI:18420"/>
        <label>2</label>
    </ligand>
</feature>
<feature type="binding site" evidence="9">
    <location>
        <position position="413"/>
    </location>
    <ligand>
        <name>Mg(2+)</name>
        <dbReference type="ChEBI" id="CHEBI:18420"/>
        <label>2</label>
    </ligand>
</feature>
<evidence type="ECO:0000256" key="6">
    <source>
        <dbReference type="ARBA" id="ARBA00022953"/>
    </source>
</evidence>
<keyword evidence="9" id="KW-0479">Metal-binding</keyword>
<keyword evidence="9" id="KW-0460">Magnesium</keyword>
<dbReference type="InterPro" id="IPR007096">
    <property type="entry name" value="RNA-dir_Rpol_cat_phage"/>
</dbReference>
<dbReference type="Pfam" id="PF03431">
    <property type="entry name" value="RNA_replicase_B"/>
    <property type="match status" value="1"/>
</dbReference>
<dbReference type="InterPro" id="IPR005093">
    <property type="entry name" value="RNArep_beta"/>
</dbReference>
<dbReference type="GO" id="GO:0003968">
    <property type="term" value="F:RNA-directed RNA polymerase activity"/>
    <property type="evidence" value="ECO:0007669"/>
    <property type="project" value="UniProtKB-KW"/>
</dbReference>
<dbReference type="EMBL" id="MN033852">
    <property type="protein sequence ID" value="QDH88108.1"/>
    <property type="molecule type" value="Genomic_RNA"/>
</dbReference>
<gene>
    <name evidence="11" type="ORF">H4Bulk47327_000001</name>
</gene>
<evidence type="ECO:0000256" key="2">
    <source>
        <dbReference type="ARBA" id="ARBA00022484"/>
    </source>
</evidence>
<dbReference type="PROSITE" id="PS50522">
    <property type="entry name" value="RDRP_PHAGE"/>
    <property type="match status" value="1"/>
</dbReference>
<dbReference type="GO" id="GO:0046872">
    <property type="term" value="F:metal ion binding"/>
    <property type="evidence" value="ECO:0007669"/>
    <property type="project" value="UniProtKB-KW"/>
</dbReference>
<evidence type="ECO:0000256" key="7">
    <source>
        <dbReference type="ARBA" id="ARBA00030248"/>
    </source>
</evidence>
<evidence type="ECO:0000256" key="8">
    <source>
        <dbReference type="ARBA" id="ARBA00048744"/>
    </source>
</evidence>
<keyword evidence="3" id="KW-0808">Transferase</keyword>
<evidence type="ECO:0000256" key="5">
    <source>
        <dbReference type="ARBA" id="ARBA00022741"/>
    </source>
</evidence>
<organism evidence="11">
    <name type="scientific">Leviviridae sp</name>
    <dbReference type="NCBI Taxonomy" id="2027243"/>
    <lineage>
        <taxon>Viruses</taxon>
        <taxon>Riboviria</taxon>
        <taxon>Orthornavirae</taxon>
        <taxon>Lenarviricota</taxon>
        <taxon>Leviviricetes</taxon>
        <taxon>Norzivirales</taxon>
        <taxon>Fiersviridae</taxon>
    </lineage>
</organism>
<protein>
    <recommendedName>
        <fullName evidence="1">RNA-directed RNA polymerase</fullName>
        <ecNumber evidence="1">2.7.7.48</ecNumber>
    </recommendedName>
    <alternativeName>
        <fullName evidence="7">RNA replicase beta chain</fullName>
    </alternativeName>
</protein>
<evidence type="ECO:0000256" key="3">
    <source>
        <dbReference type="ARBA" id="ARBA00022679"/>
    </source>
</evidence>
<dbReference type="GO" id="GO:0000166">
    <property type="term" value="F:nucleotide binding"/>
    <property type="evidence" value="ECO:0007669"/>
    <property type="project" value="UniProtKB-KW"/>
</dbReference>
<reference evidence="11" key="1">
    <citation type="submission" date="2019-05" db="EMBL/GenBank/DDBJ databases">
        <title>Metatranscriptomic reconstruction reveals RNA viruses with the potential to shape carbon cycling in soil.</title>
        <authorList>
            <person name="Starr E.P."/>
            <person name="Nuccio E."/>
            <person name="Pett-Ridge J."/>
            <person name="Banfield J.F."/>
            <person name="Firestone M.K."/>
        </authorList>
    </citation>
    <scope>NUCLEOTIDE SEQUENCE</scope>
    <source>
        <strain evidence="11">H4_Bulk_47_scaffold_327</strain>
    </source>
</reference>
<comment type="cofactor">
    <cofactor evidence="9">
        <name>Mg(2+)</name>
        <dbReference type="ChEBI" id="CHEBI:18420"/>
    </cofactor>
    <text evidence="9">Binds 2 Mg(2+) per subunit.</text>
</comment>
<name>A0A514D3C4_9VIRU</name>
<feature type="domain" description="RdRp catalytic" evidence="10">
    <location>
        <begin position="302"/>
        <end position="445"/>
    </location>
</feature>
<keyword evidence="2 11" id="KW-0696">RNA-directed RNA polymerase</keyword>
<feature type="binding site" evidence="9">
    <location>
        <position position="317"/>
    </location>
    <ligand>
        <name>Mg(2+)</name>
        <dbReference type="ChEBI" id="CHEBI:18420"/>
        <label>2</label>
    </ligand>
</feature>